<proteinExistence type="predicted"/>
<dbReference type="Proteomes" id="UP000016511">
    <property type="component" value="Unassembled WGS sequence"/>
</dbReference>
<sequence>KSSGFKWWVVHFHCQREDDDKKKSAKHKKHKQSVFFHRVPLLFILFV</sequence>
<keyword evidence="2" id="KW-1185">Reference proteome</keyword>
<organism evidence="1 2">
    <name type="scientific">Aneurinibacillus aneurinilyticus ATCC 12856</name>
    <dbReference type="NCBI Taxonomy" id="649747"/>
    <lineage>
        <taxon>Bacteria</taxon>
        <taxon>Bacillati</taxon>
        <taxon>Bacillota</taxon>
        <taxon>Bacilli</taxon>
        <taxon>Bacillales</taxon>
        <taxon>Paenibacillaceae</taxon>
        <taxon>Aneurinibacillus group</taxon>
        <taxon>Aneurinibacillus</taxon>
    </lineage>
</organism>
<dbReference type="HOGENOM" id="CLU_3176755_0_0_9"/>
<evidence type="ECO:0000313" key="1">
    <source>
        <dbReference type="EMBL" id="ERI08733.1"/>
    </source>
</evidence>
<gene>
    <name evidence="1" type="ORF">HMPREF0083_03186</name>
</gene>
<dbReference type="EMBL" id="AWSJ01000192">
    <property type="protein sequence ID" value="ERI08733.1"/>
    <property type="molecule type" value="Genomic_DNA"/>
</dbReference>
<dbReference type="AlphaFoldDB" id="U1X2G5"/>
<comment type="caution">
    <text evidence="1">The sequence shown here is derived from an EMBL/GenBank/DDBJ whole genome shotgun (WGS) entry which is preliminary data.</text>
</comment>
<protein>
    <submittedName>
        <fullName evidence="1">Uncharacterized protein</fullName>
    </submittedName>
</protein>
<feature type="non-terminal residue" evidence="1">
    <location>
        <position position="1"/>
    </location>
</feature>
<evidence type="ECO:0000313" key="2">
    <source>
        <dbReference type="Proteomes" id="UP000016511"/>
    </source>
</evidence>
<name>U1X2G5_ANEAE</name>
<accession>U1X2G5</accession>
<reference evidence="1 2" key="1">
    <citation type="submission" date="2013-08" db="EMBL/GenBank/DDBJ databases">
        <authorList>
            <person name="Weinstock G."/>
            <person name="Sodergren E."/>
            <person name="Wylie T."/>
            <person name="Fulton L."/>
            <person name="Fulton R."/>
            <person name="Fronick C."/>
            <person name="O'Laughlin M."/>
            <person name="Godfrey J."/>
            <person name="Miner T."/>
            <person name="Herter B."/>
            <person name="Appelbaum E."/>
            <person name="Cordes M."/>
            <person name="Lek S."/>
            <person name="Wollam A."/>
            <person name="Pepin K.H."/>
            <person name="Palsikar V.B."/>
            <person name="Mitreva M."/>
            <person name="Wilson R.K."/>
        </authorList>
    </citation>
    <scope>NUCLEOTIDE SEQUENCE [LARGE SCALE GENOMIC DNA]</scope>
    <source>
        <strain evidence="1 2">ATCC 12856</strain>
    </source>
</reference>